<dbReference type="Pfam" id="PF02887">
    <property type="entry name" value="PK_C"/>
    <property type="match status" value="1"/>
</dbReference>
<feature type="domain" description="Pyruvate kinase C-terminal" evidence="1">
    <location>
        <begin position="21"/>
        <end position="162"/>
    </location>
</feature>
<dbReference type="InterPro" id="IPR015795">
    <property type="entry name" value="Pyrv_Knase_C"/>
</dbReference>
<comment type="caution">
    <text evidence="2">The sequence shown here is derived from an EMBL/GenBank/DDBJ whole genome shotgun (WGS) entry which is preliminary data.</text>
</comment>
<dbReference type="Proteomes" id="UP000177025">
    <property type="component" value="Unassembled WGS sequence"/>
</dbReference>
<name>A0A1F4U295_UNCW3</name>
<dbReference type="Gene3D" id="3.40.1380.20">
    <property type="entry name" value="Pyruvate kinase, C-terminal domain"/>
    <property type="match status" value="1"/>
</dbReference>
<dbReference type="EMBL" id="MEUM01000151">
    <property type="protein sequence ID" value="OGC39095.1"/>
    <property type="molecule type" value="Genomic_DNA"/>
</dbReference>
<evidence type="ECO:0000259" key="1">
    <source>
        <dbReference type="Pfam" id="PF02887"/>
    </source>
</evidence>
<dbReference type="InterPro" id="IPR015074">
    <property type="entry name" value="DUF1867"/>
</dbReference>
<dbReference type="SUPFAM" id="SSF52935">
    <property type="entry name" value="PK C-terminal domain-like"/>
    <property type="match status" value="1"/>
</dbReference>
<dbReference type="AlphaFoldDB" id="A0A1F4U295"/>
<accession>A0A1F4U295</accession>
<reference evidence="2 3" key="1">
    <citation type="journal article" date="2016" name="Nat. Commun.">
        <title>Thousands of microbial genomes shed light on interconnected biogeochemical processes in an aquifer system.</title>
        <authorList>
            <person name="Anantharaman K."/>
            <person name="Brown C.T."/>
            <person name="Hug L.A."/>
            <person name="Sharon I."/>
            <person name="Castelle C.J."/>
            <person name="Probst A.J."/>
            <person name="Thomas B.C."/>
            <person name="Singh A."/>
            <person name="Wilkins M.J."/>
            <person name="Karaoz U."/>
            <person name="Brodie E.L."/>
            <person name="Williams K.H."/>
            <person name="Hubbard S.S."/>
            <person name="Banfield J.F."/>
        </authorList>
    </citation>
    <scope>NUCLEOTIDE SEQUENCE [LARGE SCALE GENOMIC DNA]</scope>
</reference>
<proteinExistence type="predicted"/>
<evidence type="ECO:0000313" key="2">
    <source>
        <dbReference type="EMBL" id="OGC39095.1"/>
    </source>
</evidence>
<organism evidence="2 3">
    <name type="scientific">candidate division WOR-3 bacterium RBG_13_43_14</name>
    <dbReference type="NCBI Taxonomy" id="1802590"/>
    <lineage>
        <taxon>Bacteria</taxon>
        <taxon>Bacteria division WOR-3</taxon>
    </lineage>
</organism>
<dbReference type="InterPro" id="IPR036918">
    <property type="entry name" value="Pyrv_Knase_C_sf"/>
</dbReference>
<gene>
    <name evidence="2" type="ORF">A2Y85_04440</name>
</gene>
<dbReference type="PIRSF" id="PIRSF016138">
    <property type="entry name" value="UCP016138"/>
    <property type="match status" value="1"/>
</dbReference>
<protein>
    <recommendedName>
        <fullName evidence="1">Pyruvate kinase C-terminal domain-containing protein</fullName>
    </recommendedName>
</protein>
<sequence length="189" mass="20760">MKGSIYYWEKTGRTNTVRTLTHALGRANELGIKHFVIATCSGYTAKKLLQKAPKSNIIAVTHQAGFYKPGQCELSKKTRDWLTNQGVVVYTGTHFFGTIGRAVRIKYGGLEIDELIANTLRIFGQGLKVAVEIAIMAADAGLIPHEQEIVSIGGTGTGADTAIICLPRHGKDFFAFEIREIICKPRRPK</sequence>
<evidence type="ECO:0000313" key="3">
    <source>
        <dbReference type="Proteomes" id="UP000177025"/>
    </source>
</evidence>